<keyword evidence="5" id="KW-1185">Reference proteome</keyword>
<accession>A0AAJ4XHL4</accession>
<keyword evidence="2" id="KW-0812">Transmembrane</keyword>
<keyword evidence="2" id="KW-0472">Membrane</keyword>
<feature type="region of interest" description="Disordered" evidence="1">
    <location>
        <begin position="207"/>
        <end position="244"/>
    </location>
</feature>
<gene>
    <name evidence="4" type="ORF">MEPE_01425</name>
</gene>
<evidence type="ECO:0000256" key="1">
    <source>
        <dbReference type="SAM" id="MobiDB-lite"/>
    </source>
</evidence>
<proteinExistence type="predicted"/>
<feature type="compositionally biased region" description="Polar residues" evidence="1">
    <location>
        <begin position="210"/>
        <end position="224"/>
    </location>
</feature>
<reference evidence="4" key="1">
    <citation type="submission" date="2023-10" db="EMBL/GenBank/DDBJ databases">
        <authorList>
            <person name="Guldener U."/>
        </authorList>
    </citation>
    <scope>NUCLEOTIDE SEQUENCE</scope>
    <source>
        <strain evidence="4">Mp4</strain>
    </source>
</reference>
<sequence length="433" mass="47147">MRGTAIYVLALAITSLCAHSSPLPSQSFNLPRSIARPHHDTSLDTNPSRPHHDSSSILLKRTPVPGRPSTPLLRSASDALEKKGKDWKRPVVIAISAIGVLMTVGWNYISLQSFLSNRAKYRARMKQLEAEKGKPPPRIGDVVCTVQTFTTTEQVDERKPGEWKGPCFKLDGGKDGMVGTSPVVASSPMSGVGPVQSSTKVLPAEIRGSDQPQPGWGTQPNFQASMGPMPETSSTISASSSPALNSASFGRFVKRGIPPTSSAGEIVEQVSPRLSPMSVIHGLPPTPSEPSTSLSPVTHAKHIPHIPFSRDQRRPEEVTPLLTEPLRSSAFPFGSARKRPNFPLPNIDTSHANLNQKFSNDEKRLATFDIESKSPIQEEQQSELKPKIQNTTKKMKTEDITFALTILNTIGNIPSLILTMINAYYYRGNPKVD</sequence>
<keyword evidence="2" id="KW-1133">Transmembrane helix</keyword>
<organism evidence="4 5">
    <name type="scientific">Melanopsichium pennsylvanicum</name>
    <dbReference type="NCBI Taxonomy" id="63383"/>
    <lineage>
        <taxon>Eukaryota</taxon>
        <taxon>Fungi</taxon>
        <taxon>Dikarya</taxon>
        <taxon>Basidiomycota</taxon>
        <taxon>Ustilaginomycotina</taxon>
        <taxon>Ustilaginomycetes</taxon>
        <taxon>Ustilaginales</taxon>
        <taxon>Ustilaginaceae</taxon>
        <taxon>Melanopsichium</taxon>
    </lineage>
</organism>
<keyword evidence="3" id="KW-0732">Signal</keyword>
<feature type="signal peptide" evidence="3">
    <location>
        <begin position="1"/>
        <end position="20"/>
    </location>
</feature>
<feature type="compositionally biased region" description="Low complexity" evidence="1">
    <location>
        <begin position="233"/>
        <end position="244"/>
    </location>
</feature>
<evidence type="ECO:0000256" key="2">
    <source>
        <dbReference type="SAM" id="Phobius"/>
    </source>
</evidence>
<evidence type="ECO:0000313" key="5">
    <source>
        <dbReference type="Proteomes" id="UP001294444"/>
    </source>
</evidence>
<dbReference type="Proteomes" id="UP001294444">
    <property type="component" value="Unassembled WGS sequence"/>
</dbReference>
<comment type="caution">
    <text evidence="4">The sequence shown here is derived from an EMBL/GenBank/DDBJ whole genome shotgun (WGS) entry which is preliminary data.</text>
</comment>
<evidence type="ECO:0000313" key="4">
    <source>
        <dbReference type="EMBL" id="SNX82719.1"/>
    </source>
</evidence>
<name>A0AAJ4XHL4_9BASI</name>
<feature type="region of interest" description="Disordered" evidence="1">
    <location>
        <begin position="28"/>
        <end position="74"/>
    </location>
</feature>
<dbReference type="AlphaFoldDB" id="A0AAJ4XHL4"/>
<feature type="transmembrane region" description="Helical" evidence="2">
    <location>
        <begin position="91"/>
        <end position="115"/>
    </location>
</feature>
<evidence type="ECO:0000256" key="3">
    <source>
        <dbReference type="SAM" id="SignalP"/>
    </source>
</evidence>
<feature type="transmembrane region" description="Helical" evidence="2">
    <location>
        <begin position="402"/>
        <end position="426"/>
    </location>
</feature>
<dbReference type="EMBL" id="OAPG01000002">
    <property type="protein sequence ID" value="SNX82719.1"/>
    <property type="molecule type" value="Genomic_DNA"/>
</dbReference>
<protein>
    <submittedName>
        <fullName evidence="4">Uncharacterized protein</fullName>
    </submittedName>
</protein>
<feature type="chain" id="PRO_5042619233" evidence="3">
    <location>
        <begin position="21"/>
        <end position="433"/>
    </location>
</feature>